<dbReference type="InterPro" id="IPR043128">
    <property type="entry name" value="Rev_trsase/Diguanyl_cyclase"/>
</dbReference>
<evidence type="ECO:0000313" key="5">
    <source>
        <dbReference type="Proteomes" id="UP001066276"/>
    </source>
</evidence>
<accession>A0AAV7PU17</accession>
<dbReference type="Proteomes" id="UP001066276">
    <property type="component" value="Chromosome 7"/>
</dbReference>
<dbReference type="InterPro" id="IPR043502">
    <property type="entry name" value="DNA/RNA_pol_sf"/>
</dbReference>
<sequence length="224" mass="24699">MSFPAALGQPAAPGATLELRFCVDNLGLNEVTKTDVHPIFPADELIDRLGAAKYLRTFEITSGYWLIALTEGAQERSAFSSPDGHYQFKVMPFGMKNAPATFQRWVNQVLAGVDRFSATYLDDISVFSSTWEEHLQHLFKLLEALQQAGLTIKASRCQIGQGSVVYLGHQVGSGQVAPLQPQIDTILAWEHPKTQTEMTAFLGLTGYYRRFVNGYGTVITPLNG</sequence>
<organism evidence="4 5">
    <name type="scientific">Pleurodeles waltl</name>
    <name type="common">Iberian ribbed newt</name>
    <dbReference type="NCBI Taxonomy" id="8319"/>
    <lineage>
        <taxon>Eukaryota</taxon>
        <taxon>Metazoa</taxon>
        <taxon>Chordata</taxon>
        <taxon>Craniata</taxon>
        <taxon>Vertebrata</taxon>
        <taxon>Euteleostomi</taxon>
        <taxon>Amphibia</taxon>
        <taxon>Batrachia</taxon>
        <taxon>Caudata</taxon>
        <taxon>Salamandroidea</taxon>
        <taxon>Salamandridae</taxon>
        <taxon>Pleurodelinae</taxon>
        <taxon>Pleurodeles</taxon>
    </lineage>
</organism>
<comment type="similarity">
    <text evidence="1">Belongs to the beta type-B retroviral polymerase family. HERV class-II K(HML-2) pol subfamily.</text>
</comment>
<dbReference type="InterPro" id="IPR000477">
    <property type="entry name" value="RT_dom"/>
</dbReference>
<feature type="domain" description="Reverse transcriptase" evidence="3">
    <location>
        <begin position="1"/>
        <end position="171"/>
    </location>
</feature>
<dbReference type="Gene3D" id="3.30.70.270">
    <property type="match status" value="2"/>
</dbReference>
<comment type="caution">
    <text evidence="4">The sequence shown here is derived from an EMBL/GenBank/DDBJ whole genome shotgun (WGS) entry which is preliminary data.</text>
</comment>
<dbReference type="AlphaFoldDB" id="A0AAV7PU17"/>
<dbReference type="Pfam" id="PF00078">
    <property type="entry name" value="RVT_1"/>
    <property type="match status" value="1"/>
</dbReference>
<dbReference type="PANTHER" id="PTHR33064:SF29">
    <property type="entry name" value="PEPTIDASE A2 DOMAIN-CONTAINING PROTEIN-RELATED"/>
    <property type="match status" value="1"/>
</dbReference>
<proteinExistence type="inferred from homology"/>
<dbReference type="GO" id="GO:0004523">
    <property type="term" value="F:RNA-DNA hybrid ribonuclease activity"/>
    <property type="evidence" value="ECO:0007669"/>
    <property type="project" value="UniProtKB-EC"/>
</dbReference>
<protein>
    <recommendedName>
        <fullName evidence="2">ribonuclease H</fullName>
        <ecNumber evidence="2">3.1.26.4</ecNumber>
    </recommendedName>
</protein>
<dbReference type="PANTHER" id="PTHR33064">
    <property type="entry name" value="POL PROTEIN"/>
    <property type="match status" value="1"/>
</dbReference>
<gene>
    <name evidence="4" type="ORF">NDU88_008767</name>
</gene>
<evidence type="ECO:0000256" key="2">
    <source>
        <dbReference type="ARBA" id="ARBA00012180"/>
    </source>
</evidence>
<dbReference type="EC" id="3.1.26.4" evidence="2"/>
<evidence type="ECO:0000259" key="3">
    <source>
        <dbReference type="PROSITE" id="PS50878"/>
    </source>
</evidence>
<dbReference type="InterPro" id="IPR051320">
    <property type="entry name" value="Viral_Replic_Matur_Polypro"/>
</dbReference>
<dbReference type="CDD" id="cd01647">
    <property type="entry name" value="RT_LTR"/>
    <property type="match status" value="1"/>
</dbReference>
<evidence type="ECO:0000313" key="4">
    <source>
        <dbReference type="EMBL" id="KAJ1130414.1"/>
    </source>
</evidence>
<dbReference type="SUPFAM" id="SSF56672">
    <property type="entry name" value="DNA/RNA polymerases"/>
    <property type="match status" value="1"/>
</dbReference>
<evidence type="ECO:0000256" key="1">
    <source>
        <dbReference type="ARBA" id="ARBA00010879"/>
    </source>
</evidence>
<dbReference type="EMBL" id="JANPWB010000011">
    <property type="protein sequence ID" value="KAJ1130414.1"/>
    <property type="molecule type" value="Genomic_DNA"/>
</dbReference>
<name>A0AAV7PU17_PLEWA</name>
<dbReference type="Gene3D" id="3.10.10.10">
    <property type="entry name" value="HIV Type 1 Reverse Transcriptase, subunit A, domain 1"/>
    <property type="match status" value="1"/>
</dbReference>
<keyword evidence="5" id="KW-1185">Reference proteome</keyword>
<dbReference type="PROSITE" id="PS50878">
    <property type="entry name" value="RT_POL"/>
    <property type="match status" value="1"/>
</dbReference>
<reference evidence="4" key="1">
    <citation type="journal article" date="2022" name="bioRxiv">
        <title>Sequencing and chromosome-scale assembly of the giantPleurodeles waltlgenome.</title>
        <authorList>
            <person name="Brown T."/>
            <person name="Elewa A."/>
            <person name="Iarovenko S."/>
            <person name="Subramanian E."/>
            <person name="Araus A.J."/>
            <person name="Petzold A."/>
            <person name="Susuki M."/>
            <person name="Suzuki K.-i.T."/>
            <person name="Hayashi T."/>
            <person name="Toyoda A."/>
            <person name="Oliveira C."/>
            <person name="Osipova E."/>
            <person name="Leigh N.D."/>
            <person name="Simon A."/>
            <person name="Yun M.H."/>
        </authorList>
    </citation>
    <scope>NUCLEOTIDE SEQUENCE</scope>
    <source>
        <strain evidence="4">20211129_DDA</strain>
        <tissue evidence="4">Liver</tissue>
    </source>
</reference>